<comment type="caution">
    <text evidence="1">The sequence shown here is derived from an EMBL/GenBank/DDBJ whole genome shotgun (WGS) entry which is preliminary data.</text>
</comment>
<accession>A0ABX9SJI6</accession>
<reference evidence="1 2" key="1">
    <citation type="submission" date="2018-10" db="EMBL/GenBank/DDBJ databases">
        <title>Genomic Encyclopedia of Archaeal and Bacterial Type Strains, Phase II (KMG-II): from individual species to whole genera.</title>
        <authorList>
            <person name="Goeker M."/>
        </authorList>
    </citation>
    <scope>NUCLEOTIDE SEQUENCE [LARGE SCALE GENOMIC DNA]</scope>
    <source>
        <strain evidence="1 2">DSM 15149</strain>
    </source>
</reference>
<sequence length="107" mass="12836">MGMKERLQYIDKFKKAFDRQDYELLGKMLNELGELRMNYLNTVPIVLLDSIHLLICYVKDIKKNSANSHYNEFEQKLRETIDTILEHLENTSQIMQNFINEHLEKDE</sequence>
<evidence type="ECO:0000313" key="2">
    <source>
        <dbReference type="Proteomes" id="UP000280955"/>
    </source>
</evidence>
<gene>
    <name evidence="1" type="ORF">BDD30_2488</name>
</gene>
<evidence type="ECO:0000313" key="1">
    <source>
        <dbReference type="EMBL" id="RKS57679.1"/>
    </source>
</evidence>
<keyword evidence="2" id="KW-1185">Reference proteome</keyword>
<protein>
    <submittedName>
        <fullName evidence="1">Uncharacterized protein</fullName>
    </submittedName>
</protein>
<name>A0ABX9SJI6_9GAMM</name>
<dbReference type="EMBL" id="RBLJ01000003">
    <property type="protein sequence ID" value="RKS57679.1"/>
    <property type="molecule type" value="Genomic_DNA"/>
</dbReference>
<organism evidence="1 2">
    <name type="scientific">Photorhabdus asymbiotica</name>
    <dbReference type="NCBI Taxonomy" id="291112"/>
    <lineage>
        <taxon>Bacteria</taxon>
        <taxon>Pseudomonadati</taxon>
        <taxon>Pseudomonadota</taxon>
        <taxon>Gammaproteobacteria</taxon>
        <taxon>Enterobacterales</taxon>
        <taxon>Morganellaceae</taxon>
        <taxon>Photorhabdus</taxon>
    </lineage>
</organism>
<proteinExistence type="predicted"/>
<dbReference type="Proteomes" id="UP000280955">
    <property type="component" value="Unassembled WGS sequence"/>
</dbReference>
<dbReference type="RefSeq" id="WP_012777104.1">
    <property type="nucleotide sequence ID" value="NC_012962.1"/>
</dbReference>